<dbReference type="AlphaFoldDB" id="A0A815F302"/>
<gene>
    <name evidence="3" type="ORF">BYL167_LOCUS16123</name>
    <name evidence="2" type="ORF">CJN711_LOCUS17888</name>
</gene>
<accession>A0A815F302</accession>
<organism evidence="2 4">
    <name type="scientific">Rotaria magnacalcarata</name>
    <dbReference type="NCBI Taxonomy" id="392030"/>
    <lineage>
        <taxon>Eukaryota</taxon>
        <taxon>Metazoa</taxon>
        <taxon>Spiralia</taxon>
        <taxon>Gnathifera</taxon>
        <taxon>Rotifera</taxon>
        <taxon>Eurotatoria</taxon>
        <taxon>Bdelloidea</taxon>
        <taxon>Philodinida</taxon>
        <taxon>Philodinidae</taxon>
        <taxon>Rotaria</taxon>
    </lineage>
</organism>
<sequence length="225" mass="25640">YKQDASGNDFHSLSLQTQMVYHKTSSLIDFAKNENESINLLDQFQEREESESDIYYIDDALNESNCSISVLDAGTFPKCESTSSISYDSFTQPSVLTVSTPNGDNDVLDDYVIQQTTQAAQKDIIKNGSSGSIDRQVPPTPSTNHSDYASSSPISSISIRKQRCRTHRHPPRILRWSAYGSLKRPENSNRCIMERYLHKLNCLTDHANRLYKIIDRKIRFDSFTR</sequence>
<proteinExistence type="predicted"/>
<reference evidence="2" key="1">
    <citation type="submission" date="2021-02" db="EMBL/GenBank/DDBJ databases">
        <authorList>
            <person name="Nowell W R."/>
        </authorList>
    </citation>
    <scope>NUCLEOTIDE SEQUENCE</scope>
</reference>
<name>A0A815F302_9BILA</name>
<dbReference type="Proteomes" id="UP000663855">
    <property type="component" value="Unassembled WGS sequence"/>
</dbReference>
<dbReference type="Proteomes" id="UP000681967">
    <property type="component" value="Unassembled WGS sequence"/>
</dbReference>
<protein>
    <submittedName>
        <fullName evidence="2">Uncharacterized protein</fullName>
    </submittedName>
</protein>
<evidence type="ECO:0000313" key="2">
    <source>
        <dbReference type="EMBL" id="CAF1320092.1"/>
    </source>
</evidence>
<dbReference type="EMBL" id="CAJOBH010006107">
    <property type="protein sequence ID" value="CAF4045361.1"/>
    <property type="molecule type" value="Genomic_DNA"/>
</dbReference>
<dbReference type="EMBL" id="CAJNOV010008344">
    <property type="protein sequence ID" value="CAF1320092.1"/>
    <property type="molecule type" value="Genomic_DNA"/>
</dbReference>
<evidence type="ECO:0000313" key="4">
    <source>
        <dbReference type="Proteomes" id="UP000663855"/>
    </source>
</evidence>
<evidence type="ECO:0000313" key="3">
    <source>
        <dbReference type="EMBL" id="CAF4045361.1"/>
    </source>
</evidence>
<comment type="caution">
    <text evidence="2">The sequence shown here is derived from an EMBL/GenBank/DDBJ whole genome shotgun (WGS) entry which is preliminary data.</text>
</comment>
<feature type="non-terminal residue" evidence="2">
    <location>
        <position position="1"/>
    </location>
</feature>
<evidence type="ECO:0000256" key="1">
    <source>
        <dbReference type="SAM" id="MobiDB-lite"/>
    </source>
</evidence>
<feature type="region of interest" description="Disordered" evidence="1">
    <location>
        <begin position="126"/>
        <end position="152"/>
    </location>
</feature>